<organism evidence="3 4">
    <name type="scientific">Streptomyces violaceusniger</name>
    <dbReference type="NCBI Taxonomy" id="68280"/>
    <lineage>
        <taxon>Bacteria</taxon>
        <taxon>Bacillati</taxon>
        <taxon>Actinomycetota</taxon>
        <taxon>Actinomycetes</taxon>
        <taxon>Kitasatosporales</taxon>
        <taxon>Streptomycetaceae</taxon>
        <taxon>Streptomyces</taxon>
        <taxon>Streptomyces violaceusniger group</taxon>
    </lineage>
</organism>
<keyword evidence="4" id="KW-1185">Reference proteome</keyword>
<dbReference type="InterPro" id="IPR011010">
    <property type="entry name" value="DNA_brk_join_enz"/>
</dbReference>
<sequence length="715" mass="80123">MWSLIEPEFFKEVGWDGNRRVLAAPVDHPMLGMRACPVPGCDLPSKARGLCRTCQDQHRKSGLPLQEFIKLPRTASRVVPGQCRVDGCERTWINSRKQPLCRSHWYQYQQFGCTLTEFLADPAARALPGFGDCGVLACTRQAVTAVGHRLCHPHGKQLNNLRKEGPVDEQLWLRTAPSGCNGAEISFRGLPDLVVAQLLFGLQHRCRRGAKTDVGGVRSLIDRTIRPSQAGRLEDVPRPESNGTAVILLNRLTVYALRAFKTPEGEYGKDTWDLAVFGHRGSVEFTAIHQPWLKEAAKRWARDYLTRTRSRSTSSHARQHLTGLAFLSRSLHARPDHGTDTTALGRADIENYLNRMTFLEANGRIAATTRTCYVRATRNVLRQSRVMGLTRVDGPMAGLPDDFVITRHDVPKMPEPSEEGQDLPPEVMRQLCAHLDLFEEMTCREIRVAQELMMDTGRRPEEICKLEYHCLNRDRQGKPVLVYNNWKEQRIRRELPVHEPTAQLVREQQERVRLLYPDRPLSELVLLPSSVMNQLGSKGIDATHFSGVHREWVTALPEFRLDDGTVFDKEKIFPYAYRHSFAQRHADAGIPIEVLSPLMDHDSYQSTRCYYRVKEVRLREAVDKVTAMQFDRHGQRVWGAVTTLLDAERTRLAIGSVQVPFGTCSEPSNVAAGGGACPCGSAAWAATTSPPTSPTSPNSAPTSTACCGSGRNCGR</sequence>
<dbReference type="PROSITE" id="PS51898">
    <property type="entry name" value="TYR_RECOMBINASE"/>
    <property type="match status" value="1"/>
</dbReference>
<dbReference type="EMBL" id="BJHW01000001">
    <property type="protein sequence ID" value="GDY56619.1"/>
    <property type="molecule type" value="Genomic_DNA"/>
</dbReference>
<dbReference type="InterPro" id="IPR002104">
    <property type="entry name" value="Integrase_catalytic"/>
</dbReference>
<dbReference type="Pfam" id="PF00589">
    <property type="entry name" value="Phage_integrase"/>
    <property type="match status" value="1"/>
</dbReference>
<evidence type="ECO:0000256" key="1">
    <source>
        <dbReference type="ARBA" id="ARBA00023172"/>
    </source>
</evidence>
<protein>
    <submittedName>
        <fullName evidence="3">Transposase</fullName>
    </submittedName>
</protein>
<name>A0A4D4LFD6_STRVO</name>
<evidence type="ECO:0000259" key="2">
    <source>
        <dbReference type="PROSITE" id="PS51898"/>
    </source>
</evidence>
<proteinExistence type="predicted"/>
<evidence type="ECO:0000313" key="4">
    <source>
        <dbReference type="Proteomes" id="UP000301309"/>
    </source>
</evidence>
<keyword evidence="1" id="KW-0233">DNA recombination</keyword>
<dbReference type="SUPFAM" id="SSF56349">
    <property type="entry name" value="DNA breaking-rejoining enzymes"/>
    <property type="match status" value="1"/>
</dbReference>
<reference evidence="3 4" key="1">
    <citation type="journal article" date="2020" name="Int. J. Syst. Evol. Microbiol.">
        <title>Reclassification of Streptomyces castelarensis and Streptomyces sporoclivatus as later heterotypic synonyms of Streptomyces antimycoticus.</title>
        <authorList>
            <person name="Komaki H."/>
            <person name="Tamura T."/>
        </authorList>
    </citation>
    <scope>NUCLEOTIDE SEQUENCE [LARGE SCALE GENOMIC DNA]</scope>
    <source>
        <strain evidence="3 4">NBRC 13459</strain>
    </source>
</reference>
<dbReference type="GO" id="GO:0006310">
    <property type="term" value="P:DNA recombination"/>
    <property type="evidence" value="ECO:0007669"/>
    <property type="project" value="UniProtKB-KW"/>
</dbReference>
<dbReference type="Proteomes" id="UP000301309">
    <property type="component" value="Unassembled WGS sequence"/>
</dbReference>
<dbReference type="GO" id="GO:0003677">
    <property type="term" value="F:DNA binding"/>
    <property type="evidence" value="ECO:0007669"/>
    <property type="project" value="InterPro"/>
</dbReference>
<comment type="caution">
    <text evidence="3">The sequence shown here is derived from an EMBL/GenBank/DDBJ whole genome shotgun (WGS) entry which is preliminary data.</text>
</comment>
<evidence type="ECO:0000313" key="3">
    <source>
        <dbReference type="EMBL" id="GDY56619.1"/>
    </source>
</evidence>
<accession>A0A4D4LFD6</accession>
<dbReference type="GO" id="GO:0015074">
    <property type="term" value="P:DNA integration"/>
    <property type="evidence" value="ECO:0007669"/>
    <property type="project" value="InterPro"/>
</dbReference>
<dbReference type="Gene3D" id="1.10.443.10">
    <property type="entry name" value="Intergrase catalytic core"/>
    <property type="match status" value="1"/>
</dbReference>
<dbReference type="OrthoDB" id="8421690at2"/>
<feature type="domain" description="Tyr recombinase" evidence="2">
    <location>
        <begin position="418"/>
        <end position="623"/>
    </location>
</feature>
<dbReference type="CDD" id="cd00397">
    <property type="entry name" value="DNA_BRE_C"/>
    <property type="match status" value="1"/>
</dbReference>
<dbReference type="InterPro" id="IPR013762">
    <property type="entry name" value="Integrase-like_cat_sf"/>
</dbReference>
<gene>
    <name evidence="3" type="ORF">SVIO_072420</name>
</gene>
<dbReference type="AlphaFoldDB" id="A0A4D4LFD6"/>